<protein>
    <submittedName>
        <fullName evidence="1">Uncharacterized protein</fullName>
    </submittedName>
</protein>
<organism evidence="1 2">
    <name type="scientific">Smallanthus sonchifolius</name>
    <dbReference type="NCBI Taxonomy" id="185202"/>
    <lineage>
        <taxon>Eukaryota</taxon>
        <taxon>Viridiplantae</taxon>
        <taxon>Streptophyta</taxon>
        <taxon>Embryophyta</taxon>
        <taxon>Tracheophyta</taxon>
        <taxon>Spermatophyta</taxon>
        <taxon>Magnoliopsida</taxon>
        <taxon>eudicotyledons</taxon>
        <taxon>Gunneridae</taxon>
        <taxon>Pentapetalae</taxon>
        <taxon>asterids</taxon>
        <taxon>campanulids</taxon>
        <taxon>Asterales</taxon>
        <taxon>Asteraceae</taxon>
        <taxon>Asteroideae</taxon>
        <taxon>Heliantheae alliance</taxon>
        <taxon>Millerieae</taxon>
        <taxon>Smallanthus</taxon>
    </lineage>
</organism>
<evidence type="ECO:0000313" key="1">
    <source>
        <dbReference type="EMBL" id="KAI3814149.1"/>
    </source>
</evidence>
<name>A0ACB9J0V0_9ASTR</name>
<reference evidence="1 2" key="2">
    <citation type="journal article" date="2022" name="Mol. Ecol. Resour.">
        <title>The genomes of chicory, endive, great burdock and yacon provide insights into Asteraceae paleo-polyploidization history and plant inulin production.</title>
        <authorList>
            <person name="Fan W."/>
            <person name="Wang S."/>
            <person name="Wang H."/>
            <person name="Wang A."/>
            <person name="Jiang F."/>
            <person name="Liu H."/>
            <person name="Zhao H."/>
            <person name="Xu D."/>
            <person name="Zhang Y."/>
        </authorList>
    </citation>
    <scope>NUCLEOTIDE SEQUENCE [LARGE SCALE GENOMIC DNA]</scope>
    <source>
        <strain evidence="2">cv. Yunnan</strain>
        <tissue evidence="1">Leaves</tissue>
    </source>
</reference>
<reference evidence="2" key="1">
    <citation type="journal article" date="2022" name="Mol. Ecol. Resour.">
        <title>The genomes of chicory, endive, great burdock and yacon provide insights into Asteraceae palaeo-polyploidization history and plant inulin production.</title>
        <authorList>
            <person name="Fan W."/>
            <person name="Wang S."/>
            <person name="Wang H."/>
            <person name="Wang A."/>
            <person name="Jiang F."/>
            <person name="Liu H."/>
            <person name="Zhao H."/>
            <person name="Xu D."/>
            <person name="Zhang Y."/>
        </authorList>
    </citation>
    <scope>NUCLEOTIDE SEQUENCE [LARGE SCALE GENOMIC DNA]</scope>
    <source>
        <strain evidence="2">cv. Yunnan</strain>
    </source>
</reference>
<evidence type="ECO:0000313" key="2">
    <source>
        <dbReference type="Proteomes" id="UP001056120"/>
    </source>
</evidence>
<accession>A0ACB9J0V0</accession>
<gene>
    <name evidence="1" type="ORF">L1987_18896</name>
</gene>
<dbReference type="Proteomes" id="UP001056120">
    <property type="component" value="Linkage Group LG06"/>
</dbReference>
<keyword evidence="2" id="KW-1185">Reference proteome</keyword>
<sequence>MCCLLVVLQDAPFVDNVVLDFPQDGHVEDASDSDSTESDDDDLDTARISTADNQINQSVSIPSKRVKMVARQRMKKTKGPSPESTSQRKRREVEEAEKYYNPSEYLDPTATQARKSKKAKPKFVSKSSTLIQQGIDLINTMFSSATTTTIIPISSVSTPPHTTSTSSQVPRIPKISKLEWSDLNLLWVTLLLQMLHNNYLLRRKELNFLPSKIQINSLTSVTDQILKKLAAQGESSCRQVTLNVLNDDDKDLNETYGEGGVGIRRRGRKQRKRKKVESDVIKEMEGDKLDCLIDLDNVFIEDWESEDENVEIEFKAR</sequence>
<comment type="caution">
    <text evidence="1">The sequence shown here is derived from an EMBL/GenBank/DDBJ whole genome shotgun (WGS) entry which is preliminary data.</text>
</comment>
<proteinExistence type="predicted"/>
<dbReference type="EMBL" id="CM042023">
    <property type="protein sequence ID" value="KAI3814149.1"/>
    <property type="molecule type" value="Genomic_DNA"/>
</dbReference>